<proteinExistence type="predicted"/>
<keyword evidence="2" id="KW-1185">Reference proteome</keyword>
<evidence type="ECO:0000313" key="2">
    <source>
        <dbReference type="Proteomes" id="UP001348805"/>
    </source>
</evidence>
<protein>
    <submittedName>
        <fullName evidence="1">Uncharacterized protein</fullName>
    </submittedName>
</protein>
<dbReference type="EMBL" id="OR769219">
    <property type="protein sequence ID" value="WQJ51122.1"/>
    <property type="molecule type" value="Genomic_DNA"/>
</dbReference>
<accession>A0ABZ0YZ77</accession>
<organism evidence="1 2">
    <name type="scientific">phage Lak_Megaphage_RVC_AP3_GC26</name>
    <dbReference type="NCBI Taxonomy" id="3109225"/>
    <lineage>
        <taxon>Viruses</taxon>
        <taxon>Duplodnaviria</taxon>
        <taxon>Heunggongvirae</taxon>
        <taxon>Uroviricota</taxon>
        <taxon>Caudoviricetes</taxon>
        <taxon>Caudoviricetes code 15 clade</taxon>
    </lineage>
</organism>
<name>A0ABZ0YZ77_9CAUD</name>
<dbReference type="Proteomes" id="UP001348805">
    <property type="component" value="Segment"/>
</dbReference>
<evidence type="ECO:0000313" key="1">
    <source>
        <dbReference type="EMBL" id="WQJ51122.1"/>
    </source>
</evidence>
<reference evidence="1 2" key="1">
    <citation type="submission" date="2023-11" db="EMBL/GenBank/DDBJ databases">
        <authorList>
            <person name="Cook R."/>
            <person name="Crisci M."/>
            <person name="Pye H."/>
            <person name="Adriaenssens E."/>
            <person name="Santini J."/>
        </authorList>
    </citation>
    <scope>NUCLEOTIDE SEQUENCE [LARGE SCALE GENOMIC DNA]</scope>
    <source>
        <strain evidence="1">Lak_Megaphage_RVC_AP3_GC26</strain>
    </source>
</reference>
<sequence length="65" mass="7391">MKNNKKYPVKNKNIKGKIGSEGGYYIDNCPVLIPKENIKFFTAMQKACSVNPYGNYGNAYNKRLL</sequence>